<dbReference type="EMBL" id="VITO01000007">
    <property type="protein sequence ID" value="TWB27127.1"/>
    <property type="molecule type" value="Genomic_DNA"/>
</dbReference>
<gene>
    <name evidence="2" type="ORF">FBZ88_107299</name>
</gene>
<evidence type="ECO:0000313" key="2">
    <source>
        <dbReference type="EMBL" id="TWB27127.1"/>
    </source>
</evidence>
<comment type="caution">
    <text evidence="2">The sequence shown here is derived from an EMBL/GenBank/DDBJ whole genome shotgun (WGS) entry which is preliminary data.</text>
</comment>
<name>A0A560FZQ3_9PROT</name>
<keyword evidence="2" id="KW-0540">Nuclease</keyword>
<dbReference type="PANTHER" id="PTHR37827:SF1">
    <property type="entry name" value="HNH DOMAIN-CONTAINING PROTEIN"/>
    <property type="match status" value="1"/>
</dbReference>
<dbReference type="AlphaFoldDB" id="A0A560FZQ3"/>
<dbReference type="Pfam" id="PF01844">
    <property type="entry name" value="HNH"/>
    <property type="match status" value="1"/>
</dbReference>
<dbReference type="GO" id="GO:0008270">
    <property type="term" value="F:zinc ion binding"/>
    <property type="evidence" value="ECO:0007669"/>
    <property type="project" value="InterPro"/>
</dbReference>
<dbReference type="Proteomes" id="UP000316545">
    <property type="component" value="Unassembled WGS sequence"/>
</dbReference>
<evidence type="ECO:0000259" key="1">
    <source>
        <dbReference type="Pfam" id="PF01844"/>
    </source>
</evidence>
<sequence>MGRKFGRLDKAAAVPAPDSQPGLCALCGRPLVPGPSVEQHHLVPRSQGGRVTVPLHRVCHRKIHAELSERDLAGAYATVDALRAHPAIAAFIRWVANKPPEFVTRTEPRRR</sequence>
<dbReference type="CDD" id="cd00085">
    <property type="entry name" value="HNHc"/>
    <property type="match status" value="1"/>
</dbReference>
<accession>A0A560FZQ3</accession>
<organism evidence="2 3">
    <name type="scientific">Nitrospirillum amazonense</name>
    <dbReference type="NCBI Taxonomy" id="28077"/>
    <lineage>
        <taxon>Bacteria</taxon>
        <taxon>Pseudomonadati</taxon>
        <taxon>Pseudomonadota</taxon>
        <taxon>Alphaproteobacteria</taxon>
        <taxon>Rhodospirillales</taxon>
        <taxon>Azospirillaceae</taxon>
        <taxon>Nitrospirillum</taxon>
    </lineage>
</organism>
<dbReference type="GO" id="GO:0004519">
    <property type="term" value="F:endonuclease activity"/>
    <property type="evidence" value="ECO:0007669"/>
    <property type="project" value="UniProtKB-KW"/>
</dbReference>
<dbReference type="InterPro" id="IPR002711">
    <property type="entry name" value="HNH"/>
</dbReference>
<protein>
    <submittedName>
        <fullName evidence="2">HNH endonuclease</fullName>
    </submittedName>
</protein>
<dbReference type="InterPro" id="IPR003615">
    <property type="entry name" value="HNH_nuc"/>
</dbReference>
<feature type="domain" description="HNH" evidence="1">
    <location>
        <begin position="24"/>
        <end position="66"/>
    </location>
</feature>
<proteinExistence type="predicted"/>
<reference evidence="2 3" key="1">
    <citation type="submission" date="2019-06" db="EMBL/GenBank/DDBJ databases">
        <title>Genomic Encyclopedia of Type Strains, Phase IV (KMG-V): Genome sequencing to study the core and pangenomes of soil and plant-associated prokaryotes.</title>
        <authorList>
            <person name="Whitman W."/>
        </authorList>
    </citation>
    <scope>NUCLEOTIDE SEQUENCE [LARGE SCALE GENOMIC DNA]</scope>
    <source>
        <strain evidence="2 3">BR 11865</strain>
    </source>
</reference>
<dbReference type="GO" id="GO:0003676">
    <property type="term" value="F:nucleic acid binding"/>
    <property type="evidence" value="ECO:0007669"/>
    <property type="project" value="InterPro"/>
</dbReference>
<keyword evidence="3" id="KW-1185">Reference proteome</keyword>
<keyword evidence="2" id="KW-0378">Hydrolase</keyword>
<dbReference type="Gene3D" id="1.10.30.50">
    <property type="match status" value="1"/>
</dbReference>
<evidence type="ECO:0000313" key="3">
    <source>
        <dbReference type="Proteomes" id="UP000316545"/>
    </source>
</evidence>
<keyword evidence="2" id="KW-0255">Endonuclease</keyword>
<dbReference type="PANTHER" id="PTHR37827">
    <property type="entry name" value="TUDOR DOMAIN-CONTAINING PROTEIN"/>
    <property type="match status" value="1"/>
</dbReference>